<gene>
    <name evidence="1" type="ORF">CPB84DRAFT_1679335</name>
</gene>
<dbReference type="InterPro" id="IPR012337">
    <property type="entry name" value="RNaseH-like_sf"/>
</dbReference>
<sequence length="328" mass="36811">IFISFFFKKPKIRKAITVGPANEEQEIIVEEGDVVESEEDSAIMEEAVVDAEGNEGDDGQIAHDDAVVKSLHEVAIWEMRAQGVVMTAAEEREALKLFPAVAGLAQRIHDSSPLNEQFQELLINSQGQIQSNKTALDQRVPTQWNSDFDCLAAHLQFKDVVQSMTARSSNKLQAYRLSESQWNLAGDVQDVLLLFKDITLLFSQAEVPLIVDVIPTLFTLRDSLQAAANDDNTQDTPAVIRIASYAGVLLINKYMDLIWDCEIYVLAIVMCPDRKMNYLKNFKLSAAQLREIKKKVIDRFQTSYADEALVPAQPTEKVFNIFLPKFAD</sequence>
<keyword evidence="2" id="KW-1185">Reference proteome</keyword>
<feature type="non-terminal residue" evidence="1">
    <location>
        <position position="1"/>
    </location>
</feature>
<dbReference type="EMBL" id="JADNYJ010000039">
    <property type="protein sequence ID" value="KAF8901916.1"/>
    <property type="molecule type" value="Genomic_DNA"/>
</dbReference>
<dbReference type="AlphaFoldDB" id="A0A9P5TMY3"/>
<dbReference type="SUPFAM" id="SSF53098">
    <property type="entry name" value="Ribonuclease H-like"/>
    <property type="match status" value="1"/>
</dbReference>
<dbReference type="Proteomes" id="UP000724874">
    <property type="component" value="Unassembled WGS sequence"/>
</dbReference>
<evidence type="ECO:0000313" key="1">
    <source>
        <dbReference type="EMBL" id="KAF8901916.1"/>
    </source>
</evidence>
<dbReference type="OrthoDB" id="3251057at2759"/>
<organism evidence="1 2">
    <name type="scientific">Gymnopilus junonius</name>
    <name type="common">Spectacular rustgill mushroom</name>
    <name type="synonym">Gymnopilus spectabilis subsp. junonius</name>
    <dbReference type="NCBI Taxonomy" id="109634"/>
    <lineage>
        <taxon>Eukaryota</taxon>
        <taxon>Fungi</taxon>
        <taxon>Dikarya</taxon>
        <taxon>Basidiomycota</taxon>
        <taxon>Agaricomycotina</taxon>
        <taxon>Agaricomycetes</taxon>
        <taxon>Agaricomycetidae</taxon>
        <taxon>Agaricales</taxon>
        <taxon>Agaricineae</taxon>
        <taxon>Hymenogastraceae</taxon>
        <taxon>Gymnopilus</taxon>
    </lineage>
</organism>
<evidence type="ECO:0000313" key="2">
    <source>
        <dbReference type="Proteomes" id="UP000724874"/>
    </source>
</evidence>
<protein>
    <submittedName>
        <fullName evidence="1">Uncharacterized protein</fullName>
    </submittedName>
</protein>
<proteinExistence type="predicted"/>
<name>A0A9P5TMY3_GYMJU</name>
<reference evidence="1" key="1">
    <citation type="submission" date="2020-11" db="EMBL/GenBank/DDBJ databases">
        <authorList>
            <consortium name="DOE Joint Genome Institute"/>
            <person name="Ahrendt S."/>
            <person name="Riley R."/>
            <person name="Andreopoulos W."/>
            <person name="LaButti K."/>
            <person name="Pangilinan J."/>
            <person name="Ruiz-duenas F.J."/>
            <person name="Barrasa J.M."/>
            <person name="Sanchez-Garcia M."/>
            <person name="Camarero S."/>
            <person name="Miyauchi S."/>
            <person name="Serrano A."/>
            <person name="Linde D."/>
            <person name="Babiker R."/>
            <person name="Drula E."/>
            <person name="Ayuso-Fernandez I."/>
            <person name="Pacheco R."/>
            <person name="Padilla G."/>
            <person name="Ferreira P."/>
            <person name="Barriuso J."/>
            <person name="Kellner H."/>
            <person name="Castanera R."/>
            <person name="Alfaro M."/>
            <person name="Ramirez L."/>
            <person name="Pisabarro A.G."/>
            <person name="Kuo A."/>
            <person name="Tritt A."/>
            <person name="Lipzen A."/>
            <person name="He G."/>
            <person name="Yan M."/>
            <person name="Ng V."/>
            <person name="Cullen D."/>
            <person name="Martin F."/>
            <person name="Rosso M.-N."/>
            <person name="Henrissat B."/>
            <person name="Hibbett D."/>
            <person name="Martinez A.T."/>
            <person name="Grigoriev I.V."/>
        </authorList>
    </citation>
    <scope>NUCLEOTIDE SEQUENCE</scope>
    <source>
        <strain evidence="1">AH 44721</strain>
    </source>
</reference>
<comment type="caution">
    <text evidence="1">The sequence shown here is derived from an EMBL/GenBank/DDBJ whole genome shotgun (WGS) entry which is preliminary data.</text>
</comment>
<accession>A0A9P5TMY3</accession>